<dbReference type="Pfam" id="PF05175">
    <property type="entry name" value="MTS"/>
    <property type="match status" value="1"/>
</dbReference>
<feature type="non-terminal residue" evidence="7">
    <location>
        <position position="1"/>
    </location>
</feature>
<dbReference type="SUPFAM" id="SSF53335">
    <property type="entry name" value="S-adenosyl-L-methionine-dependent methyltransferases"/>
    <property type="match status" value="1"/>
</dbReference>
<protein>
    <recommendedName>
        <fullName evidence="1">peptide chain release factor N(5)-glutamine methyltransferase</fullName>
        <ecNumber evidence="1">2.1.1.297</ecNumber>
    </recommendedName>
</protein>
<dbReference type="GO" id="GO:0003676">
    <property type="term" value="F:nucleic acid binding"/>
    <property type="evidence" value="ECO:0007669"/>
    <property type="project" value="InterPro"/>
</dbReference>
<dbReference type="FunFam" id="3.40.50.150:FF:000053">
    <property type="entry name" value="Release factor glutamine methyltransferase"/>
    <property type="match status" value="1"/>
</dbReference>
<dbReference type="PANTHER" id="PTHR18895">
    <property type="entry name" value="HEMK METHYLTRANSFERASE"/>
    <property type="match status" value="1"/>
</dbReference>
<dbReference type="PROSITE" id="PS00092">
    <property type="entry name" value="N6_MTASE"/>
    <property type="match status" value="1"/>
</dbReference>
<dbReference type="AlphaFoldDB" id="A0A383AKQ7"/>
<dbReference type="InterPro" id="IPR004556">
    <property type="entry name" value="HemK-like"/>
</dbReference>
<comment type="catalytic activity">
    <reaction evidence="5">
        <text>L-glutaminyl-[peptide chain release factor] + S-adenosyl-L-methionine = N(5)-methyl-L-glutaminyl-[peptide chain release factor] + S-adenosyl-L-homocysteine + H(+)</text>
        <dbReference type="Rhea" id="RHEA:42896"/>
        <dbReference type="Rhea" id="RHEA-COMP:10271"/>
        <dbReference type="Rhea" id="RHEA-COMP:10272"/>
        <dbReference type="ChEBI" id="CHEBI:15378"/>
        <dbReference type="ChEBI" id="CHEBI:30011"/>
        <dbReference type="ChEBI" id="CHEBI:57856"/>
        <dbReference type="ChEBI" id="CHEBI:59789"/>
        <dbReference type="ChEBI" id="CHEBI:61891"/>
        <dbReference type="EC" id="2.1.1.297"/>
    </reaction>
</comment>
<dbReference type="InterPro" id="IPR050320">
    <property type="entry name" value="N5-glutamine_MTase"/>
</dbReference>
<dbReference type="GO" id="GO:0102559">
    <property type="term" value="F:peptide chain release factor N(5)-glutamine methyltransferase activity"/>
    <property type="evidence" value="ECO:0007669"/>
    <property type="project" value="UniProtKB-EC"/>
</dbReference>
<name>A0A383AKQ7_9ZZZZ</name>
<keyword evidence="4" id="KW-0949">S-adenosyl-L-methionine</keyword>
<evidence type="ECO:0000256" key="5">
    <source>
        <dbReference type="ARBA" id="ARBA00048391"/>
    </source>
</evidence>
<organism evidence="7">
    <name type="scientific">marine metagenome</name>
    <dbReference type="NCBI Taxonomy" id="408172"/>
    <lineage>
        <taxon>unclassified sequences</taxon>
        <taxon>metagenomes</taxon>
        <taxon>ecological metagenomes</taxon>
    </lineage>
</organism>
<dbReference type="InterPro" id="IPR019874">
    <property type="entry name" value="RF_methyltr_PrmC"/>
</dbReference>
<evidence type="ECO:0000256" key="3">
    <source>
        <dbReference type="ARBA" id="ARBA00022679"/>
    </source>
</evidence>
<dbReference type="InterPro" id="IPR029063">
    <property type="entry name" value="SAM-dependent_MTases_sf"/>
</dbReference>
<reference evidence="7" key="1">
    <citation type="submission" date="2018-05" db="EMBL/GenBank/DDBJ databases">
        <authorList>
            <person name="Lanie J.A."/>
            <person name="Ng W.-L."/>
            <person name="Kazmierczak K.M."/>
            <person name="Andrzejewski T.M."/>
            <person name="Davidsen T.M."/>
            <person name="Wayne K.J."/>
            <person name="Tettelin H."/>
            <person name="Glass J.I."/>
            <person name="Rusch D."/>
            <person name="Podicherti R."/>
            <person name="Tsui H.-C.T."/>
            <person name="Winkler M.E."/>
        </authorList>
    </citation>
    <scope>NUCLEOTIDE SEQUENCE</scope>
</reference>
<evidence type="ECO:0000256" key="1">
    <source>
        <dbReference type="ARBA" id="ARBA00012771"/>
    </source>
</evidence>
<feature type="domain" description="Methyltransferase small" evidence="6">
    <location>
        <begin position="16"/>
        <end position="111"/>
    </location>
</feature>
<sequence>TLWVTRDALIPREETELLVECALDRIEDTTAVRVLDLGTGSGAIALALASERPAAQITATDVSLRALEVARVNARTHGLQNVNFRAGHWLNAVPGQCYSLIACNPPYVACDDPHLETCHTKYEPQLALISGKDGMEALQQIIPAAPRVLIPGGWLVLEHGHQQESAVDHLLYQAKFESIVHYRDTSGKSRVSAARVSESFAE</sequence>
<evidence type="ECO:0000256" key="4">
    <source>
        <dbReference type="ARBA" id="ARBA00022691"/>
    </source>
</evidence>
<dbReference type="NCBIfam" id="TIGR00536">
    <property type="entry name" value="hemK_fam"/>
    <property type="match status" value="1"/>
</dbReference>
<dbReference type="EC" id="2.1.1.297" evidence="1"/>
<dbReference type="EMBL" id="UINC01193005">
    <property type="protein sequence ID" value="SVE08407.1"/>
    <property type="molecule type" value="Genomic_DNA"/>
</dbReference>
<dbReference type="PANTHER" id="PTHR18895:SF74">
    <property type="entry name" value="MTRF1L RELEASE FACTOR GLUTAMINE METHYLTRANSFERASE"/>
    <property type="match status" value="1"/>
</dbReference>
<evidence type="ECO:0000259" key="6">
    <source>
        <dbReference type="Pfam" id="PF05175"/>
    </source>
</evidence>
<dbReference type="GO" id="GO:0032259">
    <property type="term" value="P:methylation"/>
    <property type="evidence" value="ECO:0007669"/>
    <property type="project" value="UniProtKB-KW"/>
</dbReference>
<dbReference type="InterPro" id="IPR002052">
    <property type="entry name" value="DNA_methylase_N6_adenine_CS"/>
</dbReference>
<evidence type="ECO:0000313" key="7">
    <source>
        <dbReference type="EMBL" id="SVE08407.1"/>
    </source>
</evidence>
<accession>A0A383AKQ7</accession>
<gene>
    <name evidence="7" type="ORF">METZ01_LOCUS461261</name>
</gene>
<keyword evidence="3" id="KW-0808">Transferase</keyword>
<dbReference type="InterPro" id="IPR007848">
    <property type="entry name" value="Small_mtfrase_dom"/>
</dbReference>
<dbReference type="Gene3D" id="3.40.50.150">
    <property type="entry name" value="Vaccinia Virus protein VP39"/>
    <property type="match status" value="1"/>
</dbReference>
<dbReference type="NCBIfam" id="TIGR03534">
    <property type="entry name" value="RF_mod_PrmC"/>
    <property type="match status" value="1"/>
</dbReference>
<evidence type="ECO:0000256" key="2">
    <source>
        <dbReference type="ARBA" id="ARBA00022603"/>
    </source>
</evidence>
<dbReference type="CDD" id="cd02440">
    <property type="entry name" value="AdoMet_MTases"/>
    <property type="match status" value="1"/>
</dbReference>
<keyword evidence="2" id="KW-0489">Methyltransferase</keyword>
<proteinExistence type="predicted"/>